<reference evidence="2 3" key="1">
    <citation type="submission" date="2022-01" db="EMBL/GenBank/DDBJ databases">
        <title>Draft genome sequence of Sabulilitoribacter multivorans KCTC 32326.</title>
        <authorList>
            <person name="Oh J.-S."/>
        </authorList>
    </citation>
    <scope>NUCLEOTIDE SEQUENCE [LARGE SCALE GENOMIC DNA]</scope>
    <source>
        <strain evidence="2 3">M-M16</strain>
    </source>
</reference>
<dbReference type="Proteomes" id="UP001200022">
    <property type="component" value="Unassembled WGS sequence"/>
</dbReference>
<keyword evidence="3" id="KW-1185">Reference proteome</keyword>
<sequence length="106" mass="12228">MIIDTVLNRIEKEEKVLNKDVKVISIDSASEEKILKTKEEPKERVKRSIAKTISWRIVGTLDTVLISWLITGTLALAFSIGLVELVTKMVLYFFHERAWNNIKWGK</sequence>
<name>A0ABS9IEC2_9FLAO</name>
<dbReference type="Pfam" id="PF09834">
    <property type="entry name" value="DUF2061"/>
    <property type="match status" value="1"/>
</dbReference>
<dbReference type="EMBL" id="JAKKDV010000001">
    <property type="protein sequence ID" value="MCF7559121.1"/>
    <property type="molecule type" value="Genomic_DNA"/>
</dbReference>
<evidence type="ECO:0000313" key="2">
    <source>
        <dbReference type="EMBL" id="MCF7559121.1"/>
    </source>
</evidence>
<proteinExistence type="predicted"/>
<protein>
    <submittedName>
        <fullName evidence="2">DUF2061 domain-containing protein</fullName>
    </submittedName>
</protein>
<evidence type="ECO:0000259" key="1">
    <source>
        <dbReference type="Pfam" id="PF09834"/>
    </source>
</evidence>
<gene>
    <name evidence="2" type="ORF">L3X39_00605</name>
</gene>
<comment type="caution">
    <text evidence="2">The sequence shown here is derived from an EMBL/GenBank/DDBJ whole genome shotgun (WGS) entry which is preliminary data.</text>
</comment>
<organism evidence="2 3">
    <name type="scientific">Flaviramulus multivorans</name>
    <dbReference type="NCBI Taxonomy" id="1304750"/>
    <lineage>
        <taxon>Bacteria</taxon>
        <taxon>Pseudomonadati</taxon>
        <taxon>Bacteroidota</taxon>
        <taxon>Flavobacteriia</taxon>
        <taxon>Flavobacteriales</taxon>
        <taxon>Flavobacteriaceae</taxon>
        <taxon>Flaviramulus</taxon>
    </lineage>
</organism>
<accession>A0ABS9IEC2</accession>
<dbReference type="InterPro" id="IPR018638">
    <property type="entry name" value="DUF2061_membrane"/>
</dbReference>
<evidence type="ECO:0000313" key="3">
    <source>
        <dbReference type="Proteomes" id="UP001200022"/>
    </source>
</evidence>
<feature type="domain" description="DUF2061" evidence="1">
    <location>
        <begin position="49"/>
        <end position="100"/>
    </location>
</feature>